<accession>A0A7W9NGL6</accession>
<evidence type="ECO:0000313" key="7">
    <source>
        <dbReference type="Proteomes" id="UP000585638"/>
    </source>
</evidence>
<dbReference type="SUPFAM" id="SSF49899">
    <property type="entry name" value="Concanavalin A-like lectins/glucanases"/>
    <property type="match status" value="1"/>
</dbReference>
<dbReference type="Pfam" id="PF26113">
    <property type="entry name" value="GH16_XgeA"/>
    <property type="match status" value="1"/>
</dbReference>
<evidence type="ECO:0000259" key="5">
    <source>
        <dbReference type="PROSITE" id="PS51762"/>
    </source>
</evidence>
<dbReference type="RefSeq" id="WP_184862240.1">
    <property type="nucleotide sequence ID" value="NZ_BAAAWY010000007.1"/>
</dbReference>
<organism evidence="6 7">
    <name type="scientific">Kutzneria kofuensis</name>
    <dbReference type="NCBI Taxonomy" id="103725"/>
    <lineage>
        <taxon>Bacteria</taxon>
        <taxon>Bacillati</taxon>
        <taxon>Actinomycetota</taxon>
        <taxon>Actinomycetes</taxon>
        <taxon>Pseudonocardiales</taxon>
        <taxon>Pseudonocardiaceae</taxon>
        <taxon>Kutzneria</taxon>
    </lineage>
</organism>
<feature type="signal peptide" evidence="3">
    <location>
        <begin position="1"/>
        <end position="26"/>
    </location>
</feature>
<evidence type="ECO:0000256" key="3">
    <source>
        <dbReference type="SAM" id="SignalP"/>
    </source>
</evidence>
<dbReference type="GO" id="GO:0005975">
    <property type="term" value="P:carbohydrate metabolic process"/>
    <property type="evidence" value="ECO:0007669"/>
    <property type="project" value="InterPro"/>
</dbReference>
<evidence type="ECO:0000313" key="6">
    <source>
        <dbReference type="EMBL" id="MBB5891845.1"/>
    </source>
</evidence>
<dbReference type="AlphaFoldDB" id="A0A7W9NGL6"/>
<dbReference type="Gene3D" id="2.60.120.200">
    <property type="match status" value="1"/>
</dbReference>
<dbReference type="EMBL" id="JACHIR010000001">
    <property type="protein sequence ID" value="MBB5891845.1"/>
    <property type="molecule type" value="Genomic_DNA"/>
</dbReference>
<dbReference type="InterPro" id="IPR050546">
    <property type="entry name" value="Glycosyl_Hydrlase_16"/>
</dbReference>
<dbReference type="Pfam" id="PF02836">
    <property type="entry name" value="Glyco_hydro_2_C"/>
    <property type="match status" value="1"/>
</dbReference>
<name>A0A7W9NGL6_9PSEU</name>
<sequence>MKALSCALLLVLGLCAPVLDPPPAHAAGTLLSQGKPALASSSEGGGTPASAAVDGDPNTRWSSEWSDPQWLRVDLGSTQAISQVVLQWEAAYATSFEIQVSDDGTTNWHPIYSTTTGTGGRQTLSVSGTGRYVRMYGTKRANGYGYSLWEFQVYGGGSQPGGGDWTPVWTDNFPGAAGSQPSAANWIVDTGPNPSSGEVETNTAANVALDGNGHVNLTALNTGGNWTSGRIESQRTDFAAPAGGQLMITASIKQPNVPNALGYWPAFRTYGSAYRGNTGAWPAVGETDIMEGVNGRAQSSETLHCGTVPGGNCNEYNGVTSGLGTCGDCQTAYHTYAEVIDRTLSDEQIRFTIDGQQVWQVRESQVGISTWQAAVDHGFFLVFDLAIGGGYPNTVCGCTSPSPQTSSGGVLSIGSVGVYQSTGPVPPTLTAPPVPAGGSVVKVTGGQGNWGLSVNGSPYYIKGVTFGPQSATADAHMQDLKELGVNTVRTWGTDASSQPLLDRAAANGIKVINGFWLNQGTDFVNDTAYEDSTLNSIVQQVNAYKNHPGVLMWDVGNEVLLTLQNTYSGAQLEAERNAYARYVERVAQAIHAADPNHPVTSTDAWTGAWPYYKANTPSLDLYAVNSYGAVCNVKQDWINGGYTKPYIVTESGEAGEWEVPNDANGVPTEPTDQQKVTGYATAWNCVHGHTGVSLGATLFNYGNENDFGGIWFNLEPGGWKFPTYYQVAQLYGGSPATPAGPVITDMSVPQTVSAGKQFNVSVNVTGSVRYNLMYTSKYVDNNTTLRYAAFTQTGANSFSVTAPNQLGVWKVYVYAYDGHGNVAVETKSINVTVPPVNGTNVARGKPTTASSYQSTGNGAPFPPGNAVDGNIGTRWATDWSDPQWIQVDLGQNTAIHHIQLVWESAYGKAYTIQVSPDGNSNWTTIHSTTAGAGGVEDFDVSGSGRFVRLTGTQRGTPYGYSLFEFGIYQ</sequence>
<dbReference type="Gene3D" id="2.60.120.260">
    <property type="entry name" value="Galactose-binding domain-like"/>
    <property type="match status" value="2"/>
</dbReference>
<feature type="domain" description="F5/8 type C" evidence="4">
    <location>
        <begin position="824"/>
        <end position="969"/>
    </location>
</feature>
<dbReference type="InterPro" id="IPR008979">
    <property type="entry name" value="Galactose-bd-like_sf"/>
</dbReference>
<proteinExistence type="inferred from homology"/>
<dbReference type="Proteomes" id="UP000585638">
    <property type="component" value="Unassembled WGS sequence"/>
</dbReference>
<dbReference type="InterPro" id="IPR013320">
    <property type="entry name" value="ConA-like_dom_sf"/>
</dbReference>
<dbReference type="PROSITE" id="PS51762">
    <property type="entry name" value="GH16_2"/>
    <property type="match status" value="1"/>
</dbReference>
<protein>
    <submittedName>
        <fullName evidence="6">Type II secretory pathway pseudopilin PulG</fullName>
    </submittedName>
</protein>
<feature type="domain" description="F5/8 type C" evidence="4">
    <location>
        <begin position="18"/>
        <end position="156"/>
    </location>
</feature>
<feature type="compositionally biased region" description="Polar residues" evidence="2">
    <location>
        <begin position="847"/>
        <end position="857"/>
    </location>
</feature>
<evidence type="ECO:0000256" key="2">
    <source>
        <dbReference type="SAM" id="MobiDB-lite"/>
    </source>
</evidence>
<keyword evidence="3" id="KW-0732">Signal</keyword>
<feature type="domain" description="GH16" evidence="5">
    <location>
        <begin position="86"/>
        <end position="424"/>
    </location>
</feature>
<dbReference type="SUPFAM" id="SSF51445">
    <property type="entry name" value="(Trans)glycosidases"/>
    <property type="match status" value="1"/>
</dbReference>
<feature type="chain" id="PRO_5031557052" evidence="3">
    <location>
        <begin position="27"/>
        <end position="969"/>
    </location>
</feature>
<reference evidence="6 7" key="1">
    <citation type="submission" date="2020-08" db="EMBL/GenBank/DDBJ databases">
        <title>Sequencing the genomes of 1000 actinobacteria strains.</title>
        <authorList>
            <person name="Klenk H.-P."/>
        </authorList>
    </citation>
    <scope>NUCLEOTIDE SEQUENCE [LARGE SCALE GENOMIC DNA]</scope>
    <source>
        <strain evidence="6 7">DSM 43851</strain>
    </source>
</reference>
<dbReference type="Pfam" id="PF00754">
    <property type="entry name" value="F5_F8_type_C"/>
    <property type="match status" value="2"/>
</dbReference>
<dbReference type="InterPro" id="IPR000757">
    <property type="entry name" value="Beta-glucanase-like"/>
</dbReference>
<gene>
    <name evidence="6" type="ORF">BJ998_003041</name>
</gene>
<dbReference type="InterPro" id="IPR017853">
    <property type="entry name" value="GH"/>
</dbReference>
<dbReference type="PANTHER" id="PTHR10963:SF55">
    <property type="entry name" value="GLYCOSIDE HYDROLASE FAMILY 16 PROTEIN"/>
    <property type="match status" value="1"/>
</dbReference>
<dbReference type="PROSITE" id="PS50022">
    <property type="entry name" value="FA58C_3"/>
    <property type="match status" value="2"/>
</dbReference>
<comment type="similarity">
    <text evidence="1">Belongs to the glycosyl hydrolase 16 family.</text>
</comment>
<keyword evidence="7" id="KW-1185">Reference proteome</keyword>
<dbReference type="Gene3D" id="3.20.20.80">
    <property type="entry name" value="Glycosidases"/>
    <property type="match status" value="1"/>
</dbReference>
<feature type="region of interest" description="Disordered" evidence="2">
    <location>
        <begin position="35"/>
        <end position="64"/>
    </location>
</feature>
<dbReference type="InterPro" id="IPR006103">
    <property type="entry name" value="Glyco_hydro_2_cat"/>
</dbReference>
<dbReference type="SUPFAM" id="SSF49785">
    <property type="entry name" value="Galactose-binding domain-like"/>
    <property type="match status" value="2"/>
</dbReference>
<feature type="region of interest" description="Disordered" evidence="2">
    <location>
        <begin position="840"/>
        <end position="864"/>
    </location>
</feature>
<dbReference type="GO" id="GO:0004553">
    <property type="term" value="F:hydrolase activity, hydrolyzing O-glycosyl compounds"/>
    <property type="evidence" value="ECO:0007669"/>
    <property type="project" value="InterPro"/>
</dbReference>
<comment type="caution">
    <text evidence="6">The sequence shown here is derived from an EMBL/GenBank/DDBJ whole genome shotgun (WGS) entry which is preliminary data.</text>
</comment>
<evidence type="ECO:0000256" key="1">
    <source>
        <dbReference type="ARBA" id="ARBA00006865"/>
    </source>
</evidence>
<dbReference type="InterPro" id="IPR000421">
    <property type="entry name" value="FA58C"/>
</dbReference>
<dbReference type="PANTHER" id="PTHR10963">
    <property type="entry name" value="GLYCOSYL HYDROLASE-RELATED"/>
    <property type="match status" value="1"/>
</dbReference>
<evidence type="ECO:0000259" key="4">
    <source>
        <dbReference type="PROSITE" id="PS50022"/>
    </source>
</evidence>